<dbReference type="OrthoDB" id="9806398at2"/>
<name>A1WNW6_VEREI</name>
<dbReference type="InterPro" id="IPR017896">
    <property type="entry name" value="4Fe4S_Fe-S-bd"/>
</dbReference>
<feature type="transmembrane region" description="Helical" evidence="1">
    <location>
        <begin position="404"/>
        <end position="425"/>
    </location>
</feature>
<dbReference type="KEGG" id="vei:Veis_3606"/>
<dbReference type="STRING" id="391735.Veis_3606"/>
<gene>
    <name evidence="3" type="ordered locus">Veis_3606</name>
</gene>
<feature type="transmembrane region" description="Helical" evidence="1">
    <location>
        <begin position="26"/>
        <end position="47"/>
    </location>
</feature>
<dbReference type="AlphaFoldDB" id="A1WNW6"/>
<feature type="transmembrane region" description="Helical" evidence="1">
    <location>
        <begin position="437"/>
        <end position="460"/>
    </location>
</feature>
<feature type="transmembrane region" description="Helical" evidence="1">
    <location>
        <begin position="331"/>
        <end position="351"/>
    </location>
</feature>
<sequence length="461" mass="51025">MNSMHSSALSAAGDWLQAHGQALRRLQWVVVLVYAVLLVVPALLPLPDETAHIWSNLTVFAQFVFWGIWWPFVLLSMILVGRAWCGILCPEGALAEWASGKGRNRAIAHWVRWKGWPFTAFAVTTIYGQMISVYQYPKAVLLVLGGSTAAAMAVGYLYGREKRVWCKYLCPVNGVFGLLSKLAPLHFAVDVGAWRRSYGKPIRIQAVNCAPLVALRHMEGASDCHMCGRCSGHRQAIALTARSPNEEVVQRGARLANGWQTVLILFGLLGIAIGAFQWSANPHFVVMKQWIAQWLVEHDILWPLHDDTPWWLLTNYPEQRDVFSWLDGGLVVGYILGVGAAMGAVLALILAGTCRLWGPWKTQRFHHIAQALIPVAGCGVFLGLSALTIQLLKADGVPVHWANGVRLVLLAAANLWSLCLAHGIAKQYSPSPWLRGLGLAVFGISLAWVDYAWILMFWLWS</sequence>
<dbReference type="HOGENOM" id="CLU_598345_0_0_4"/>
<keyword evidence="1" id="KW-0812">Transmembrane</keyword>
<dbReference type="GeneID" id="76462006"/>
<accession>A1WNW6</accession>
<keyword evidence="1" id="KW-0472">Membrane</keyword>
<protein>
    <submittedName>
        <fullName evidence="3">Nitrogen fixation protein VnfA</fullName>
    </submittedName>
</protein>
<evidence type="ECO:0000259" key="2">
    <source>
        <dbReference type="Pfam" id="PF12801"/>
    </source>
</evidence>
<dbReference type="EMBL" id="CP000542">
    <property type="protein sequence ID" value="ABM59323.1"/>
    <property type="molecule type" value="Genomic_DNA"/>
</dbReference>
<keyword evidence="4" id="KW-1185">Reference proteome</keyword>
<dbReference type="eggNOG" id="COG0348">
    <property type="taxonomic scope" value="Bacteria"/>
</dbReference>
<feature type="domain" description="4Fe-4S ferredoxin-type" evidence="2">
    <location>
        <begin position="64"/>
        <end position="103"/>
    </location>
</feature>
<keyword evidence="1" id="KW-1133">Transmembrane helix</keyword>
<feature type="transmembrane region" description="Helical" evidence="1">
    <location>
        <begin position="59"/>
        <end position="80"/>
    </location>
</feature>
<feature type="transmembrane region" description="Helical" evidence="1">
    <location>
        <begin position="371"/>
        <end position="392"/>
    </location>
</feature>
<dbReference type="RefSeq" id="WP_011811314.1">
    <property type="nucleotide sequence ID" value="NC_008786.1"/>
</dbReference>
<evidence type="ECO:0000256" key="1">
    <source>
        <dbReference type="SAM" id="Phobius"/>
    </source>
</evidence>
<feature type="transmembrane region" description="Helical" evidence="1">
    <location>
        <begin position="140"/>
        <end position="159"/>
    </location>
</feature>
<feature type="domain" description="4Fe-4S ferredoxin-type" evidence="2">
    <location>
        <begin position="162"/>
        <end position="182"/>
    </location>
</feature>
<feature type="transmembrane region" description="Helical" evidence="1">
    <location>
        <begin position="261"/>
        <end position="280"/>
    </location>
</feature>
<feature type="transmembrane region" description="Helical" evidence="1">
    <location>
        <begin position="115"/>
        <end position="134"/>
    </location>
</feature>
<evidence type="ECO:0000313" key="4">
    <source>
        <dbReference type="Proteomes" id="UP000000374"/>
    </source>
</evidence>
<dbReference type="Proteomes" id="UP000000374">
    <property type="component" value="Chromosome"/>
</dbReference>
<organism evidence="3 4">
    <name type="scientific">Verminephrobacter eiseniae (strain EF01-2)</name>
    <dbReference type="NCBI Taxonomy" id="391735"/>
    <lineage>
        <taxon>Bacteria</taxon>
        <taxon>Pseudomonadati</taxon>
        <taxon>Pseudomonadota</taxon>
        <taxon>Betaproteobacteria</taxon>
        <taxon>Burkholderiales</taxon>
        <taxon>Comamonadaceae</taxon>
        <taxon>Verminephrobacter</taxon>
    </lineage>
</organism>
<dbReference type="Pfam" id="PF12801">
    <property type="entry name" value="Fer4_5"/>
    <property type="match status" value="2"/>
</dbReference>
<evidence type="ECO:0000313" key="3">
    <source>
        <dbReference type="EMBL" id="ABM59323.1"/>
    </source>
</evidence>
<reference evidence="4" key="1">
    <citation type="submission" date="2006-12" db="EMBL/GenBank/DDBJ databases">
        <title>Complete sequence of chromosome 1 of Verminephrobacter eiseniae EF01-2.</title>
        <authorList>
            <person name="Copeland A."/>
            <person name="Lucas S."/>
            <person name="Lapidus A."/>
            <person name="Barry K."/>
            <person name="Detter J.C."/>
            <person name="Glavina del Rio T."/>
            <person name="Dalin E."/>
            <person name="Tice H."/>
            <person name="Pitluck S."/>
            <person name="Chertkov O."/>
            <person name="Brettin T."/>
            <person name="Bruce D."/>
            <person name="Han C."/>
            <person name="Tapia R."/>
            <person name="Gilna P."/>
            <person name="Schmutz J."/>
            <person name="Larimer F."/>
            <person name="Land M."/>
            <person name="Hauser L."/>
            <person name="Kyrpides N."/>
            <person name="Kim E."/>
            <person name="Stahl D."/>
            <person name="Richardson P."/>
        </authorList>
    </citation>
    <scope>NUCLEOTIDE SEQUENCE [LARGE SCALE GENOMIC DNA]</scope>
    <source>
        <strain evidence="4">EF01-2</strain>
    </source>
</reference>
<proteinExistence type="predicted"/>